<feature type="domain" description="PilZ" evidence="3">
    <location>
        <begin position="322"/>
        <end position="428"/>
    </location>
</feature>
<dbReference type="GO" id="GO:0035438">
    <property type="term" value="F:cyclic-di-GMP binding"/>
    <property type="evidence" value="ECO:0007669"/>
    <property type="project" value="InterPro"/>
</dbReference>
<protein>
    <submittedName>
        <fullName evidence="5">Tartronate semialdehyde reductase</fullName>
    </submittedName>
</protein>
<dbReference type="InterPro" id="IPR013328">
    <property type="entry name" value="6PGD_dom2"/>
</dbReference>
<evidence type="ECO:0000313" key="5">
    <source>
        <dbReference type="EMBL" id="RIE03726.1"/>
    </source>
</evidence>
<dbReference type="InterPro" id="IPR002204">
    <property type="entry name" value="3-OH-isobutyrate_DH-rel_CS"/>
</dbReference>
<organism evidence="5 6">
    <name type="scientific">Cohnella faecalis</name>
    <dbReference type="NCBI Taxonomy" id="2315694"/>
    <lineage>
        <taxon>Bacteria</taxon>
        <taxon>Bacillati</taxon>
        <taxon>Bacillota</taxon>
        <taxon>Bacilli</taxon>
        <taxon>Bacillales</taxon>
        <taxon>Paenibacillaceae</taxon>
        <taxon>Cohnella</taxon>
    </lineage>
</organism>
<dbReference type="OrthoDB" id="9786703at2"/>
<evidence type="ECO:0000259" key="2">
    <source>
        <dbReference type="Pfam" id="PF03446"/>
    </source>
</evidence>
<dbReference type="Gene3D" id="1.10.1040.10">
    <property type="entry name" value="N-(1-d-carboxylethyl)-l-norvaline Dehydrogenase, domain 2"/>
    <property type="match status" value="1"/>
</dbReference>
<dbReference type="SUPFAM" id="SSF48179">
    <property type="entry name" value="6-phosphogluconate dehydrogenase C-terminal domain-like"/>
    <property type="match status" value="1"/>
</dbReference>
<feature type="domain" description="6-phosphogluconate dehydrogenase NADP-binding" evidence="2">
    <location>
        <begin position="3"/>
        <end position="162"/>
    </location>
</feature>
<dbReference type="InterPro" id="IPR009875">
    <property type="entry name" value="PilZ_domain"/>
</dbReference>
<dbReference type="GO" id="GO:0016054">
    <property type="term" value="P:organic acid catabolic process"/>
    <property type="evidence" value="ECO:0007669"/>
    <property type="project" value="UniProtKB-ARBA"/>
</dbReference>
<dbReference type="SUPFAM" id="SSF141371">
    <property type="entry name" value="PilZ domain-like"/>
    <property type="match status" value="1"/>
</dbReference>
<dbReference type="GO" id="GO:0016491">
    <property type="term" value="F:oxidoreductase activity"/>
    <property type="evidence" value="ECO:0007669"/>
    <property type="project" value="InterPro"/>
</dbReference>
<dbReference type="PANTHER" id="PTHR43060:SF15">
    <property type="entry name" value="3-HYDROXYISOBUTYRATE DEHYDROGENASE-LIKE 1, MITOCHONDRIAL-RELATED"/>
    <property type="match status" value="1"/>
</dbReference>
<dbReference type="Pfam" id="PF03446">
    <property type="entry name" value="NAD_binding_2"/>
    <property type="match status" value="1"/>
</dbReference>
<name>A0A398CK89_9BACL</name>
<comment type="caution">
    <text evidence="5">The sequence shown here is derived from an EMBL/GenBank/DDBJ whole genome shotgun (WGS) entry which is preliminary data.</text>
</comment>
<dbReference type="PROSITE" id="PS00895">
    <property type="entry name" value="3_HYDROXYISOBUT_DH"/>
    <property type="match status" value="1"/>
</dbReference>
<reference evidence="5 6" key="1">
    <citation type="submission" date="2018-09" db="EMBL/GenBank/DDBJ databases">
        <title>Cohnella cavernae sp. nov., isolated from a karst cave.</title>
        <authorList>
            <person name="Zhu H."/>
        </authorList>
    </citation>
    <scope>NUCLEOTIDE SEQUENCE [LARGE SCALE GENOMIC DNA]</scope>
    <source>
        <strain evidence="5 6">K2E09-144</strain>
    </source>
</reference>
<dbReference type="AlphaFoldDB" id="A0A398CK89"/>
<evidence type="ECO:0000313" key="6">
    <source>
        <dbReference type="Proteomes" id="UP000266340"/>
    </source>
</evidence>
<evidence type="ECO:0000256" key="1">
    <source>
        <dbReference type="ARBA" id="ARBA00009080"/>
    </source>
</evidence>
<dbReference type="Gene3D" id="2.40.10.220">
    <property type="entry name" value="predicted glycosyltransferase like domains"/>
    <property type="match status" value="1"/>
</dbReference>
<feature type="domain" description="3-hydroxyisobutyrate dehydrogenase-like NAD-binding" evidence="4">
    <location>
        <begin position="165"/>
        <end position="285"/>
    </location>
</feature>
<sequence length="433" mass="45814">MNTIGFIGLGVMGGPMAANLLRKGYAVTVYNRTPGRTEELEKLGADVAASIPETVRSADVVISMISNDQAIEQIYYGENGVLAALKPGTTVIDSSTISPALARRLANDVAAQFCDFMDAPVTGSKPAAIEGTLLFMVGGSKTTVAAHRELLLAMGKEVIHVGDSGSGAVAKVAHNTIVGINAAGLIEGMAIAAKGGLDASSFLRIVQSGGAASKQADLKGNKIIDHDFSVQFSLDLMLKDLKLSAALTDGLGVSTPMLEAAKSLFQIGQASGYGELDLAALARVYEEWIGMRIGNVAAAPSSSAEEELAAASSAAEYISEKERRKKARLSLEIPVMLSIYQWLQEGSFSGQSLPGYIRDVSEDGLQISSASPLEKDMFVIVHLPPEAGLPPMTARIIRIEKENGMFKYGCLLTALSLYQRIQLKEYIDSKLPD</sequence>
<dbReference type="Pfam" id="PF14833">
    <property type="entry name" value="NAD_binding_11"/>
    <property type="match status" value="1"/>
</dbReference>
<dbReference type="SUPFAM" id="SSF51735">
    <property type="entry name" value="NAD(P)-binding Rossmann-fold domains"/>
    <property type="match status" value="1"/>
</dbReference>
<dbReference type="InterPro" id="IPR006115">
    <property type="entry name" value="6PGDH_NADP-bd"/>
</dbReference>
<dbReference type="Gene3D" id="3.40.50.720">
    <property type="entry name" value="NAD(P)-binding Rossmann-like Domain"/>
    <property type="match status" value="1"/>
</dbReference>
<comment type="similarity">
    <text evidence="1">Belongs to the HIBADH-related family.</text>
</comment>
<dbReference type="InterPro" id="IPR008927">
    <property type="entry name" value="6-PGluconate_DH-like_C_sf"/>
</dbReference>
<dbReference type="GO" id="GO:0050661">
    <property type="term" value="F:NADP binding"/>
    <property type="evidence" value="ECO:0007669"/>
    <property type="project" value="InterPro"/>
</dbReference>
<evidence type="ECO:0000259" key="4">
    <source>
        <dbReference type="Pfam" id="PF14833"/>
    </source>
</evidence>
<dbReference type="InterPro" id="IPR029154">
    <property type="entry name" value="HIBADH-like_NADP-bd"/>
</dbReference>
<dbReference type="Pfam" id="PF07238">
    <property type="entry name" value="PilZ"/>
    <property type="match status" value="1"/>
</dbReference>
<evidence type="ECO:0000259" key="3">
    <source>
        <dbReference type="Pfam" id="PF07238"/>
    </source>
</evidence>
<dbReference type="PANTHER" id="PTHR43060">
    <property type="entry name" value="3-HYDROXYISOBUTYRATE DEHYDROGENASE-LIKE 1, MITOCHONDRIAL-RELATED"/>
    <property type="match status" value="1"/>
</dbReference>
<keyword evidence="6" id="KW-1185">Reference proteome</keyword>
<dbReference type="InterPro" id="IPR036291">
    <property type="entry name" value="NAD(P)-bd_dom_sf"/>
</dbReference>
<dbReference type="GO" id="GO:0051287">
    <property type="term" value="F:NAD binding"/>
    <property type="evidence" value="ECO:0007669"/>
    <property type="project" value="InterPro"/>
</dbReference>
<dbReference type="Proteomes" id="UP000266340">
    <property type="component" value="Unassembled WGS sequence"/>
</dbReference>
<dbReference type="EMBL" id="QXJM01000032">
    <property type="protein sequence ID" value="RIE03726.1"/>
    <property type="molecule type" value="Genomic_DNA"/>
</dbReference>
<gene>
    <name evidence="5" type="ORF">D3H35_10555</name>
</gene>
<accession>A0A398CK89</accession>
<proteinExistence type="inferred from homology"/>